<evidence type="ECO:0000259" key="9">
    <source>
        <dbReference type="PROSITE" id="PS50109"/>
    </source>
</evidence>
<dbReference type="Pfam" id="PF00512">
    <property type="entry name" value="HisKA"/>
    <property type="match status" value="1"/>
</dbReference>
<reference evidence="11 12" key="1">
    <citation type="submission" date="2019-06" db="EMBL/GenBank/DDBJ databases">
        <title>Quisquiliibacterium sp. nov., isolated from a maize field.</title>
        <authorList>
            <person name="Lin S.-Y."/>
            <person name="Tsai C.-F."/>
            <person name="Young C.-C."/>
        </authorList>
    </citation>
    <scope>NUCLEOTIDE SEQUENCE [LARGE SCALE GENOMIC DNA]</scope>
    <source>
        <strain evidence="11 12">CC-CFT501</strain>
    </source>
</reference>
<keyword evidence="12" id="KW-1185">Reference proteome</keyword>
<evidence type="ECO:0000256" key="1">
    <source>
        <dbReference type="ARBA" id="ARBA00000085"/>
    </source>
</evidence>
<dbReference type="OrthoDB" id="6114847at2"/>
<dbReference type="PROSITE" id="PS50109">
    <property type="entry name" value="HIS_KIN"/>
    <property type="match status" value="1"/>
</dbReference>
<keyword evidence="4" id="KW-0808">Transferase</keyword>
<dbReference type="Gene3D" id="3.30.565.10">
    <property type="entry name" value="Histidine kinase-like ATPase, C-terminal domain"/>
    <property type="match status" value="1"/>
</dbReference>
<dbReference type="InterPro" id="IPR005467">
    <property type="entry name" value="His_kinase_dom"/>
</dbReference>
<dbReference type="PRINTS" id="PR00344">
    <property type="entry name" value="BCTRLSENSOR"/>
</dbReference>
<evidence type="ECO:0000256" key="7">
    <source>
        <dbReference type="SAM" id="MobiDB-lite"/>
    </source>
</evidence>
<keyword evidence="8" id="KW-1133">Transmembrane helix</keyword>
<evidence type="ECO:0000313" key="11">
    <source>
        <dbReference type="EMBL" id="TXL61782.1"/>
    </source>
</evidence>
<feature type="region of interest" description="Disordered" evidence="7">
    <location>
        <begin position="447"/>
        <end position="467"/>
    </location>
</feature>
<dbReference type="InterPro" id="IPR003661">
    <property type="entry name" value="HisK_dim/P_dom"/>
</dbReference>
<dbReference type="AlphaFoldDB" id="A0A5C8NKL6"/>
<evidence type="ECO:0000256" key="3">
    <source>
        <dbReference type="ARBA" id="ARBA00022553"/>
    </source>
</evidence>
<dbReference type="Pfam" id="PF02518">
    <property type="entry name" value="HATPase_c"/>
    <property type="match status" value="1"/>
</dbReference>
<dbReference type="SUPFAM" id="SSF47384">
    <property type="entry name" value="Homodimeric domain of signal transducing histidine kinase"/>
    <property type="match status" value="1"/>
</dbReference>
<dbReference type="GO" id="GO:0000155">
    <property type="term" value="F:phosphorelay sensor kinase activity"/>
    <property type="evidence" value="ECO:0007669"/>
    <property type="project" value="InterPro"/>
</dbReference>
<feature type="domain" description="Histidine kinase" evidence="9">
    <location>
        <begin position="221"/>
        <end position="443"/>
    </location>
</feature>
<evidence type="ECO:0000259" key="10">
    <source>
        <dbReference type="PROSITE" id="PS50110"/>
    </source>
</evidence>
<organism evidence="11 12">
    <name type="scientific">Zeimonas arvi</name>
    <dbReference type="NCBI Taxonomy" id="2498847"/>
    <lineage>
        <taxon>Bacteria</taxon>
        <taxon>Pseudomonadati</taxon>
        <taxon>Pseudomonadota</taxon>
        <taxon>Betaproteobacteria</taxon>
        <taxon>Burkholderiales</taxon>
        <taxon>Burkholderiaceae</taxon>
        <taxon>Zeimonas</taxon>
    </lineage>
</organism>
<dbReference type="InterPro" id="IPR011006">
    <property type="entry name" value="CheY-like_superfamily"/>
</dbReference>
<keyword evidence="8" id="KW-0812">Transmembrane</keyword>
<protein>
    <recommendedName>
        <fullName evidence="2">histidine kinase</fullName>
        <ecNumber evidence="2">2.7.13.3</ecNumber>
    </recommendedName>
</protein>
<dbReference type="SUPFAM" id="SSF52172">
    <property type="entry name" value="CheY-like"/>
    <property type="match status" value="1"/>
</dbReference>
<evidence type="ECO:0000256" key="4">
    <source>
        <dbReference type="ARBA" id="ARBA00022679"/>
    </source>
</evidence>
<feature type="transmembrane region" description="Helical" evidence="8">
    <location>
        <begin position="21"/>
        <end position="42"/>
    </location>
</feature>
<dbReference type="SUPFAM" id="SSF55874">
    <property type="entry name" value="ATPase domain of HSP90 chaperone/DNA topoisomerase II/histidine kinase"/>
    <property type="match status" value="1"/>
</dbReference>
<dbReference type="InterPro" id="IPR036097">
    <property type="entry name" value="HisK_dim/P_sf"/>
</dbReference>
<evidence type="ECO:0000256" key="8">
    <source>
        <dbReference type="SAM" id="Phobius"/>
    </source>
</evidence>
<keyword evidence="8" id="KW-0472">Membrane</keyword>
<feature type="modified residue" description="4-aspartylphosphate" evidence="6">
    <location>
        <position position="536"/>
    </location>
</feature>
<dbReference type="Gene3D" id="1.10.287.130">
    <property type="match status" value="1"/>
</dbReference>
<feature type="transmembrane region" description="Helical" evidence="8">
    <location>
        <begin position="81"/>
        <end position="102"/>
    </location>
</feature>
<dbReference type="InterPro" id="IPR004358">
    <property type="entry name" value="Sig_transdc_His_kin-like_C"/>
</dbReference>
<dbReference type="PANTHER" id="PTHR43047:SF9">
    <property type="entry name" value="HISTIDINE KINASE"/>
    <property type="match status" value="1"/>
</dbReference>
<proteinExistence type="predicted"/>
<dbReference type="EMBL" id="VDUY01000011">
    <property type="protein sequence ID" value="TXL61782.1"/>
    <property type="molecule type" value="Genomic_DNA"/>
</dbReference>
<dbReference type="GO" id="GO:0005886">
    <property type="term" value="C:plasma membrane"/>
    <property type="evidence" value="ECO:0007669"/>
    <property type="project" value="TreeGrafter"/>
</dbReference>
<dbReference type="GO" id="GO:0009927">
    <property type="term" value="F:histidine phosphotransfer kinase activity"/>
    <property type="evidence" value="ECO:0007669"/>
    <property type="project" value="TreeGrafter"/>
</dbReference>
<feature type="compositionally biased region" description="Low complexity" evidence="7">
    <location>
        <begin position="447"/>
        <end position="461"/>
    </location>
</feature>
<accession>A0A5C8NKL6</accession>
<feature type="domain" description="Response regulatory" evidence="10">
    <location>
        <begin position="486"/>
        <end position="601"/>
    </location>
</feature>
<evidence type="ECO:0000313" key="12">
    <source>
        <dbReference type="Proteomes" id="UP000321548"/>
    </source>
</evidence>
<evidence type="ECO:0000256" key="2">
    <source>
        <dbReference type="ARBA" id="ARBA00012438"/>
    </source>
</evidence>
<dbReference type="CDD" id="cd00082">
    <property type="entry name" value="HisKA"/>
    <property type="match status" value="1"/>
</dbReference>
<dbReference type="SMART" id="SM00388">
    <property type="entry name" value="HisKA"/>
    <property type="match status" value="1"/>
</dbReference>
<evidence type="ECO:0000256" key="6">
    <source>
        <dbReference type="PROSITE-ProRule" id="PRU00169"/>
    </source>
</evidence>
<keyword evidence="5 11" id="KW-0418">Kinase</keyword>
<feature type="transmembrane region" description="Helical" evidence="8">
    <location>
        <begin position="48"/>
        <end position="69"/>
    </location>
</feature>
<dbReference type="PANTHER" id="PTHR43047">
    <property type="entry name" value="TWO-COMPONENT HISTIDINE PROTEIN KINASE"/>
    <property type="match status" value="1"/>
</dbReference>
<name>A0A5C8NKL6_9BURK</name>
<dbReference type="InterPro" id="IPR003594">
    <property type="entry name" value="HATPase_dom"/>
</dbReference>
<dbReference type="SMART" id="SM00387">
    <property type="entry name" value="HATPase_c"/>
    <property type="match status" value="1"/>
</dbReference>
<dbReference type="InterPro" id="IPR036890">
    <property type="entry name" value="HATPase_C_sf"/>
</dbReference>
<dbReference type="InterPro" id="IPR001789">
    <property type="entry name" value="Sig_transdc_resp-reg_receiver"/>
</dbReference>
<dbReference type="Proteomes" id="UP000321548">
    <property type="component" value="Unassembled WGS sequence"/>
</dbReference>
<dbReference type="Gene3D" id="3.40.50.2300">
    <property type="match status" value="1"/>
</dbReference>
<dbReference type="EC" id="2.7.13.3" evidence="2"/>
<sequence>MVDADGAAVGAERERLHARQGAFASVSALAVAAWMAAIAAGSVPDTLLAAWLLASALAVAATASALPALRRLKDDQFPAAARLQQAGAALAGLVSGAAATLFLPALSWPARAALSVAACAGLAGAIVEPGRQGPAFRLQLACCAGQFALAWWRLGEPGAAQVAWALAGFAVLAAATSTAVDRLNRQSLARAIENQRLAESLAQARDEAVAADRAKSHFIAAASHDLRQPAAALALTASLLRRQVGDPALAPAMQGLERSVATLNDLLGQLLDLSRLDAGRIAPEIRPVAIDALIGELLGEIASQAGARGLRLRAIGSGCELDCDPVLVARMLRNLLDNALRHTERGGITVTARAVSAPAGAARTGATFEIAVADSGCGIAPEHQRRVFDEHYQIGNAARQRGNGLGLGLALVRRIAALHDASVSLRSTPGRGSRFTLRFRSAVSRPLAAGKAPPGEAPPAGESLSAGGYALETRPEPVPAPVRRPRLLLVEDDELLADAFGQWLSAAGFEVSRAADGPSAQAILAAGRPLAAVLSDFRLPGGPDGIALLEQVRERHPAALRILVSGDIDPALPARAAEAGLPLFAKPVDLKRLRGLLASRLG</sequence>
<comment type="catalytic activity">
    <reaction evidence="1">
        <text>ATP + protein L-histidine = ADP + protein N-phospho-L-histidine.</text>
        <dbReference type="EC" id="2.7.13.3"/>
    </reaction>
</comment>
<dbReference type="PROSITE" id="PS50110">
    <property type="entry name" value="RESPONSE_REGULATORY"/>
    <property type="match status" value="1"/>
</dbReference>
<dbReference type="SMART" id="SM00448">
    <property type="entry name" value="REC"/>
    <property type="match status" value="1"/>
</dbReference>
<comment type="caution">
    <text evidence="11">The sequence shown here is derived from an EMBL/GenBank/DDBJ whole genome shotgun (WGS) entry which is preliminary data.</text>
</comment>
<keyword evidence="3 6" id="KW-0597">Phosphoprotein</keyword>
<dbReference type="RefSeq" id="WP_147705915.1">
    <property type="nucleotide sequence ID" value="NZ_VDUY01000011.1"/>
</dbReference>
<gene>
    <name evidence="11" type="ORF">FHP08_18090</name>
</gene>
<dbReference type="Pfam" id="PF00072">
    <property type="entry name" value="Response_reg"/>
    <property type="match status" value="1"/>
</dbReference>
<evidence type="ECO:0000256" key="5">
    <source>
        <dbReference type="ARBA" id="ARBA00022777"/>
    </source>
</evidence>